<organism evidence="6 7">
    <name type="scientific">Poecilia reticulata</name>
    <name type="common">Guppy</name>
    <name type="synonym">Acanthophacelus reticulatus</name>
    <dbReference type="NCBI Taxonomy" id="8081"/>
    <lineage>
        <taxon>Eukaryota</taxon>
        <taxon>Metazoa</taxon>
        <taxon>Chordata</taxon>
        <taxon>Craniata</taxon>
        <taxon>Vertebrata</taxon>
        <taxon>Euteleostomi</taxon>
        <taxon>Actinopterygii</taxon>
        <taxon>Neopterygii</taxon>
        <taxon>Teleostei</taxon>
        <taxon>Neoteleostei</taxon>
        <taxon>Acanthomorphata</taxon>
        <taxon>Ovalentaria</taxon>
        <taxon>Atherinomorphae</taxon>
        <taxon>Cyprinodontiformes</taxon>
        <taxon>Poeciliidae</taxon>
        <taxon>Poeciliinae</taxon>
        <taxon>Poecilia</taxon>
    </lineage>
</organism>
<name>A0A3P9PJ60_POERE</name>
<proteinExistence type="inferred from homology"/>
<evidence type="ECO:0000256" key="4">
    <source>
        <dbReference type="ARBA" id="ARBA00047933"/>
    </source>
</evidence>
<keyword evidence="7" id="KW-1185">Reference proteome</keyword>
<reference evidence="6" key="3">
    <citation type="submission" date="2025-09" db="UniProtKB">
        <authorList>
            <consortium name="Ensembl"/>
        </authorList>
    </citation>
    <scope>IDENTIFICATION</scope>
    <source>
        <strain evidence="6">Guanapo</strain>
    </source>
</reference>
<dbReference type="InterPro" id="IPR012937">
    <property type="entry name" value="TET5"/>
</dbReference>
<accession>A0A3P9PJ60</accession>
<evidence type="ECO:0000313" key="7">
    <source>
        <dbReference type="Proteomes" id="UP000242638"/>
    </source>
</evidence>
<dbReference type="GO" id="GO:0048255">
    <property type="term" value="P:mRNA stabilization"/>
    <property type="evidence" value="ECO:0007669"/>
    <property type="project" value="TreeGrafter"/>
</dbReference>
<evidence type="ECO:0000256" key="2">
    <source>
        <dbReference type="ARBA" id="ARBA00012388"/>
    </source>
</evidence>
<sequence length="489" mass="55426">MTPLPSSSTLHHPQPTFLQQQIRPRPTFEYHLFAVRLGVSAGSSGGKTSTVNDTSALSDLFNISSHQTTAGTHDGGSCCSLRRAALQPPCCVTRHNGKRRRSTKGLCSWRGRRWGDSGTALSWTVVPGYESDREEWITDHSNAAQQAREVVRARLEEKGVAVRDVKLNGSAASHVLHQDNGLGYKDLDLIFGLRLSDDKTFRLVKDVVLDCLVDFLPEGVCRERITALALKEAYVQKLVKVCNDTDRWSLISLSNNTGKNVELKFVDSLRRQFEFSVDSFQISLDSLLLFDRCSETAMSETFHPSVQGESMYGDFEEALEHLRSRTIATRSPEEIRGGGLLKYCHLLVRSFRPSSESHMKQMQRYMCSRFFIDFPDICEQQRKLEAYLQNHFVGIEHKRYEYLLTLRQVVDESTVCLMGHERRQTLALISALALRVMAEHNAIPALSNITCYYQPAPYVRDVNFSNYYVAQVQSMSVRSNSYQTWLPCS</sequence>
<evidence type="ECO:0000256" key="3">
    <source>
        <dbReference type="ARBA" id="ARBA00022679"/>
    </source>
</evidence>
<dbReference type="GeneTree" id="ENSGT00940000165028"/>
<dbReference type="PANTHER" id="PTHR12974:SF48">
    <property type="entry name" value="POLYNUCLEOTIDE ADENYLYLTRANSFERASE"/>
    <property type="match status" value="1"/>
</dbReference>
<evidence type="ECO:0000256" key="1">
    <source>
        <dbReference type="ARBA" id="ARBA00007631"/>
    </source>
</evidence>
<feature type="region of interest" description="Disordered" evidence="5">
    <location>
        <begin position="1"/>
        <end position="21"/>
    </location>
</feature>
<protein>
    <recommendedName>
        <fullName evidence="2">polynucleotide adenylyltransferase</fullName>
        <ecNumber evidence="2">2.7.7.19</ecNumber>
    </recommendedName>
</protein>
<comment type="similarity">
    <text evidence="1">Belongs to the TENT family.</text>
</comment>
<dbReference type="EC" id="2.7.7.19" evidence="2"/>
<dbReference type="Proteomes" id="UP000242638">
    <property type="component" value="Unassembled WGS sequence"/>
</dbReference>
<dbReference type="OMA" id="IEHKRYE"/>
<reference evidence="6" key="2">
    <citation type="submission" date="2025-08" db="UniProtKB">
        <authorList>
            <consortium name="Ensembl"/>
        </authorList>
    </citation>
    <scope>IDENTIFICATION</scope>
    <source>
        <strain evidence="6">Guanapo</strain>
    </source>
</reference>
<dbReference type="Pfam" id="PF07984">
    <property type="entry name" value="NTP_transf_7"/>
    <property type="match status" value="1"/>
</dbReference>
<keyword evidence="3" id="KW-0808">Transferase</keyword>
<dbReference type="GO" id="GO:0003723">
    <property type="term" value="F:RNA binding"/>
    <property type="evidence" value="ECO:0007669"/>
    <property type="project" value="TreeGrafter"/>
</dbReference>
<dbReference type="SMART" id="SM01153">
    <property type="entry name" value="DUF1693"/>
    <property type="match status" value="1"/>
</dbReference>
<comment type="catalytic activity">
    <reaction evidence="4">
        <text>RNA(n) + ATP = RNA(n)-3'-adenine ribonucleotide + diphosphate</text>
        <dbReference type="Rhea" id="RHEA:11332"/>
        <dbReference type="Rhea" id="RHEA-COMP:14527"/>
        <dbReference type="Rhea" id="RHEA-COMP:17347"/>
        <dbReference type="ChEBI" id="CHEBI:30616"/>
        <dbReference type="ChEBI" id="CHEBI:33019"/>
        <dbReference type="ChEBI" id="CHEBI:140395"/>
        <dbReference type="ChEBI" id="CHEBI:173115"/>
        <dbReference type="EC" id="2.7.7.19"/>
    </reaction>
    <physiologicalReaction direction="left-to-right" evidence="4">
        <dbReference type="Rhea" id="RHEA:11333"/>
    </physiologicalReaction>
</comment>
<evidence type="ECO:0000313" key="6">
    <source>
        <dbReference type="Ensembl" id="ENSPREP00000021824.1"/>
    </source>
</evidence>
<dbReference type="PANTHER" id="PTHR12974">
    <property type="entry name" value="PRION-LIKE- Q/N-RICH -DOMAIN-BEARING PROTEIN PROTEIN 44"/>
    <property type="match status" value="1"/>
</dbReference>
<dbReference type="GO" id="GO:1990817">
    <property type="term" value="F:poly(A) RNA polymerase activity"/>
    <property type="evidence" value="ECO:0007669"/>
    <property type="project" value="UniProtKB-EC"/>
</dbReference>
<reference evidence="7" key="1">
    <citation type="submission" date="2013-11" db="EMBL/GenBank/DDBJ databases">
        <title>The genomic landscape of the Guanapo guppy.</title>
        <authorList>
            <person name="Kuenstner A."/>
            <person name="Dreyer C."/>
        </authorList>
    </citation>
    <scope>NUCLEOTIDE SEQUENCE</scope>
    <source>
        <strain evidence="7">Guanapo</strain>
    </source>
</reference>
<dbReference type="Bgee" id="ENSPREG00000014751">
    <property type="expression patterns" value="Expressed in head and 1 other cell type or tissue"/>
</dbReference>
<dbReference type="Ensembl" id="ENSPRET00000022054.1">
    <property type="protein sequence ID" value="ENSPREP00000021824.1"/>
    <property type="gene ID" value="ENSPREG00000014751.1"/>
</dbReference>
<evidence type="ECO:0000256" key="5">
    <source>
        <dbReference type="SAM" id="MobiDB-lite"/>
    </source>
</evidence>
<dbReference type="AlphaFoldDB" id="A0A3P9PJ60"/>